<dbReference type="Pfam" id="PF01369">
    <property type="entry name" value="Sec7"/>
    <property type="match status" value="1"/>
</dbReference>
<evidence type="ECO:0000313" key="3">
    <source>
        <dbReference type="Proteomes" id="UP001162156"/>
    </source>
</evidence>
<dbReference type="FunFam" id="1.10.220.20:FF:000002">
    <property type="entry name" value="Brefeldin A-inhibited guanine nucleotide-exchange protein 1"/>
    <property type="match status" value="1"/>
</dbReference>
<dbReference type="EMBL" id="JANEYF010004502">
    <property type="protein sequence ID" value="KAJ8930983.1"/>
    <property type="molecule type" value="Genomic_DNA"/>
</dbReference>
<dbReference type="Gene3D" id="1.10.220.20">
    <property type="match status" value="1"/>
</dbReference>
<dbReference type="InterPro" id="IPR035999">
    <property type="entry name" value="Sec7_dom_sf"/>
</dbReference>
<dbReference type="PANTHER" id="PTHR10663">
    <property type="entry name" value="GUANYL-NUCLEOTIDE EXCHANGE FACTOR"/>
    <property type="match status" value="1"/>
</dbReference>
<evidence type="ECO:0000259" key="1">
    <source>
        <dbReference type="PROSITE" id="PS50190"/>
    </source>
</evidence>
<comment type="caution">
    <text evidence="2">The sequence shown here is derived from an EMBL/GenBank/DDBJ whole genome shotgun (WGS) entry which is preliminary data.</text>
</comment>
<dbReference type="InterPro" id="IPR023394">
    <property type="entry name" value="Sec7_C_sf"/>
</dbReference>
<dbReference type="Proteomes" id="UP001162156">
    <property type="component" value="Unassembled WGS sequence"/>
</dbReference>
<dbReference type="InterPro" id="IPR000904">
    <property type="entry name" value="Sec7_dom"/>
</dbReference>
<gene>
    <name evidence="2" type="ORF">NQ314_016153</name>
</gene>
<dbReference type="Gene3D" id="1.10.1000.11">
    <property type="entry name" value="Arf Nucleotide-binding Site Opener,domain 2"/>
    <property type="match status" value="1"/>
</dbReference>
<name>A0AAV8WW98_9CUCU</name>
<sequence length="101" mass="11872">MTVWETGINMFNRKPRRGITYLQEQGLLGSSHEEVAKFIHNEDRLDKTFIGEFLGENDEFCKQVMYTYVDQMDFTSMDFVAALRHFLDGFRLPGEAQKIDR</sequence>
<dbReference type="PROSITE" id="PS50190">
    <property type="entry name" value="SEC7"/>
    <property type="match status" value="1"/>
</dbReference>
<dbReference type="SUPFAM" id="SSF48425">
    <property type="entry name" value="Sec7 domain"/>
    <property type="match status" value="1"/>
</dbReference>
<accession>A0AAV8WW98</accession>
<evidence type="ECO:0000313" key="2">
    <source>
        <dbReference type="EMBL" id="KAJ8930983.1"/>
    </source>
</evidence>
<dbReference type="SMART" id="SM00222">
    <property type="entry name" value="Sec7"/>
    <property type="match status" value="1"/>
</dbReference>
<reference evidence="2" key="1">
    <citation type="journal article" date="2023" name="Insect Mol. Biol.">
        <title>Genome sequencing provides insights into the evolution of gene families encoding plant cell wall-degrading enzymes in longhorned beetles.</title>
        <authorList>
            <person name="Shin N.R."/>
            <person name="Okamura Y."/>
            <person name="Kirsch R."/>
            <person name="Pauchet Y."/>
        </authorList>
    </citation>
    <scope>NUCLEOTIDE SEQUENCE</scope>
    <source>
        <strain evidence="2">RBIC_L_NR</strain>
    </source>
</reference>
<proteinExistence type="predicted"/>
<feature type="domain" description="SEC7" evidence="1">
    <location>
        <begin position="7"/>
        <end position="101"/>
    </location>
</feature>
<protein>
    <recommendedName>
        <fullName evidence="1">SEC7 domain-containing protein</fullName>
    </recommendedName>
</protein>
<dbReference type="GO" id="GO:0032012">
    <property type="term" value="P:regulation of ARF protein signal transduction"/>
    <property type="evidence" value="ECO:0007669"/>
    <property type="project" value="InterPro"/>
</dbReference>
<dbReference type="AlphaFoldDB" id="A0AAV8WW98"/>
<keyword evidence="3" id="KW-1185">Reference proteome</keyword>
<organism evidence="2 3">
    <name type="scientific">Rhamnusium bicolor</name>
    <dbReference type="NCBI Taxonomy" id="1586634"/>
    <lineage>
        <taxon>Eukaryota</taxon>
        <taxon>Metazoa</taxon>
        <taxon>Ecdysozoa</taxon>
        <taxon>Arthropoda</taxon>
        <taxon>Hexapoda</taxon>
        <taxon>Insecta</taxon>
        <taxon>Pterygota</taxon>
        <taxon>Neoptera</taxon>
        <taxon>Endopterygota</taxon>
        <taxon>Coleoptera</taxon>
        <taxon>Polyphaga</taxon>
        <taxon>Cucujiformia</taxon>
        <taxon>Chrysomeloidea</taxon>
        <taxon>Cerambycidae</taxon>
        <taxon>Lepturinae</taxon>
        <taxon>Rhagiini</taxon>
        <taxon>Rhamnusium</taxon>
    </lineage>
</organism>
<dbReference type="PANTHER" id="PTHR10663:SF375">
    <property type="entry name" value="LD29171P"/>
    <property type="match status" value="1"/>
</dbReference>
<dbReference type="GO" id="GO:0005085">
    <property type="term" value="F:guanyl-nucleotide exchange factor activity"/>
    <property type="evidence" value="ECO:0007669"/>
    <property type="project" value="InterPro"/>
</dbReference>